<keyword evidence="6 11" id="KW-0812">Transmembrane</keyword>
<keyword evidence="4" id="KW-0597">Phosphoprotein</keyword>
<dbReference type="PROSITE" id="PS50109">
    <property type="entry name" value="HIS_KIN"/>
    <property type="match status" value="1"/>
</dbReference>
<evidence type="ECO:0000256" key="4">
    <source>
        <dbReference type="ARBA" id="ARBA00022553"/>
    </source>
</evidence>
<dbReference type="SMART" id="SM00388">
    <property type="entry name" value="HisKA"/>
    <property type="match status" value="1"/>
</dbReference>
<feature type="domain" description="Histidine kinase" evidence="12">
    <location>
        <begin position="280"/>
        <end position="497"/>
    </location>
</feature>
<dbReference type="InterPro" id="IPR050736">
    <property type="entry name" value="Sensor_HK_Regulatory"/>
</dbReference>
<dbReference type="InterPro" id="IPR005467">
    <property type="entry name" value="His_kinase_dom"/>
</dbReference>
<dbReference type="SMART" id="SM00304">
    <property type="entry name" value="HAMP"/>
    <property type="match status" value="1"/>
</dbReference>
<feature type="transmembrane region" description="Helical" evidence="11">
    <location>
        <begin position="14"/>
        <end position="35"/>
    </location>
</feature>
<dbReference type="Proteomes" id="UP001595956">
    <property type="component" value="Unassembled WGS sequence"/>
</dbReference>
<dbReference type="Pfam" id="PF00672">
    <property type="entry name" value="HAMP"/>
    <property type="match status" value="1"/>
</dbReference>
<keyword evidence="5" id="KW-0808">Transferase</keyword>
<evidence type="ECO:0000259" key="13">
    <source>
        <dbReference type="PROSITE" id="PS50885"/>
    </source>
</evidence>
<comment type="subcellular location">
    <subcellularLocation>
        <location evidence="2">Cell membrane</location>
    </subcellularLocation>
</comment>
<evidence type="ECO:0000259" key="12">
    <source>
        <dbReference type="PROSITE" id="PS50109"/>
    </source>
</evidence>
<evidence type="ECO:0000256" key="2">
    <source>
        <dbReference type="ARBA" id="ARBA00004236"/>
    </source>
</evidence>
<dbReference type="Pfam" id="PF00512">
    <property type="entry name" value="HisKA"/>
    <property type="match status" value="1"/>
</dbReference>
<keyword evidence="11" id="KW-0472">Membrane</keyword>
<dbReference type="SUPFAM" id="SSF55874">
    <property type="entry name" value="ATPase domain of HSP90 chaperone/DNA topoisomerase II/histidine kinase"/>
    <property type="match status" value="1"/>
</dbReference>
<dbReference type="InterPro" id="IPR003661">
    <property type="entry name" value="HisK_dim/P_dom"/>
</dbReference>
<evidence type="ECO:0000256" key="10">
    <source>
        <dbReference type="SAM" id="MobiDB-lite"/>
    </source>
</evidence>
<evidence type="ECO:0000256" key="1">
    <source>
        <dbReference type="ARBA" id="ARBA00000085"/>
    </source>
</evidence>
<evidence type="ECO:0000313" key="15">
    <source>
        <dbReference type="Proteomes" id="UP001595956"/>
    </source>
</evidence>
<dbReference type="EC" id="2.7.13.3" evidence="3"/>
<evidence type="ECO:0000256" key="8">
    <source>
        <dbReference type="ARBA" id="ARBA00022989"/>
    </source>
</evidence>
<keyword evidence="7 14" id="KW-0418">Kinase</keyword>
<evidence type="ECO:0000256" key="11">
    <source>
        <dbReference type="SAM" id="Phobius"/>
    </source>
</evidence>
<dbReference type="GO" id="GO:0016301">
    <property type="term" value="F:kinase activity"/>
    <property type="evidence" value="ECO:0007669"/>
    <property type="project" value="UniProtKB-KW"/>
</dbReference>
<dbReference type="InterPro" id="IPR003660">
    <property type="entry name" value="HAMP_dom"/>
</dbReference>
<dbReference type="Gene3D" id="1.10.287.130">
    <property type="match status" value="1"/>
</dbReference>
<feature type="region of interest" description="Disordered" evidence="10">
    <location>
        <begin position="526"/>
        <end position="547"/>
    </location>
</feature>
<name>A0ABW0N3B7_9ACTN</name>
<dbReference type="Gene3D" id="6.10.340.10">
    <property type="match status" value="1"/>
</dbReference>
<dbReference type="InterPro" id="IPR036890">
    <property type="entry name" value="HATPase_C_sf"/>
</dbReference>
<keyword evidence="9" id="KW-0902">Two-component regulatory system</keyword>
<evidence type="ECO:0000256" key="7">
    <source>
        <dbReference type="ARBA" id="ARBA00022777"/>
    </source>
</evidence>
<dbReference type="InterPro" id="IPR036097">
    <property type="entry name" value="HisK_dim/P_sf"/>
</dbReference>
<sequence>MSGGRPVARLVQPVILRVSVMAALMAAIAVTGVVLSTNAVNYLTHDLQPAAAANQQVYQDLTDMSAATAAWSGSGVESAADDYEQALLRLPADQQVVRRFADGDNELELLVVRQERAAARWIDTYAQPVMDAEAGRAPTAQQAKAGSAAFDQIRSAHQATTQAFDSRVRQASADASFRLKGTVLAVVLLALAAWYVIAQSRRKLLAELSEPLLDLEQVVHRMAKGEHDVRAELKGPKEVRAVASALNEFADGTARARAVEGRIQNELRSLDTARDDFVSNVSHELRTPLTTISGYLELVADEFEDQMQPRHERMLEATRRNVTRLKLLIDDLLALSKAEARATEMEPIDLALLVREVVTDVRITAARRSIKIDVAMPDAVVPVLGDRAMLHRAFLNVVTNAVKFSHEGGTVEVDLTQEGRQVAVSVTDHGIGIPAAEIDRLGTRFFRASNAIHNEIAGTGLGLRIMQTIVDKHAGDVVIDSEEGTGTTVTVRLQHHADGLPAPMPHELAAEEDRLAEEELAEAAGLTLGSDLDSDGPRIVPAFTRRS</sequence>
<keyword evidence="15" id="KW-1185">Reference proteome</keyword>
<protein>
    <recommendedName>
        <fullName evidence="3">histidine kinase</fullName>
        <ecNumber evidence="3">2.7.13.3</ecNumber>
    </recommendedName>
</protein>
<evidence type="ECO:0000313" key="14">
    <source>
        <dbReference type="EMBL" id="MFC5495140.1"/>
    </source>
</evidence>
<accession>A0ABW0N3B7</accession>
<dbReference type="Pfam" id="PF02518">
    <property type="entry name" value="HATPase_c"/>
    <property type="match status" value="1"/>
</dbReference>
<dbReference type="SMART" id="SM00387">
    <property type="entry name" value="HATPase_c"/>
    <property type="match status" value="1"/>
</dbReference>
<feature type="transmembrane region" description="Helical" evidence="11">
    <location>
        <begin position="177"/>
        <end position="197"/>
    </location>
</feature>
<dbReference type="SUPFAM" id="SSF47384">
    <property type="entry name" value="Homodimeric domain of signal transducing histidine kinase"/>
    <property type="match status" value="1"/>
</dbReference>
<dbReference type="RefSeq" id="WP_379188200.1">
    <property type="nucleotide sequence ID" value="NZ_JBHSMD010000006.1"/>
</dbReference>
<evidence type="ECO:0000256" key="5">
    <source>
        <dbReference type="ARBA" id="ARBA00022679"/>
    </source>
</evidence>
<evidence type="ECO:0000256" key="6">
    <source>
        <dbReference type="ARBA" id="ARBA00022692"/>
    </source>
</evidence>
<evidence type="ECO:0000256" key="9">
    <source>
        <dbReference type="ARBA" id="ARBA00023012"/>
    </source>
</evidence>
<dbReference type="CDD" id="cd00082">
    <property type="entry name" value="HisKA"/>
    <property type="match status" value="1"/>
</dbReference>
<comment type="catalytic activity">
    <reaction evidence="1">
        <text>ATP + protein L-histidine = ADP + protein N-phospho-L-histidine.</text>
        <dbReference type="EC" id="2.7.13.3"/>
    </reaction>
</comment>
<dbReference type="InterPro" id="IPR004358">
    <property type="entry name" value="Sig_transdc_His_kin-like_C"/>
</dbReference>
<dbReference type="PANTHER" id="PTHR43711">
    <property type="entry name" value="TWO-COMPONENT HISTIDINE KINASE"/>
    <property type="match status" value="1"/>
</dbReference>
<feature type="domain" description="HAMP" evidence="13">
    <location>
        <begin position="206"/>
        <end position="258"/>
    </location>
</feature>
<reference evidence="15" key="1">
    <citation type="journal article" date="2019" name="Int. J. Syst. Evol. Microbiol.">
        <title>The Global Catalogue of Microorganisms (GCM) 10K type strain sequencing project: providing services to taxonomists for standard genome sequencing and annotation.</title>
        <authorList>
            <consortium name="The Broad Institute Genomics Platform"/>
            <consortium name="The Broad Institute Genome Sequencing Center for Infectious Disease"/>
            <person name="Wu L."/>
            <person name="Ma J."/>
        </authorList>
    </citation>
    <scope>NUCLEOTIDE SEQUENCE [LARGE SCALE GENOMIC DNA]</scope>
    <source>
        <strain evidence="15">KACC 13778</strain>
    </source>
</reference>
<organism evidence="14 15">
    <name type="scientific">Nocardioides caricicola</name>
    <dbReference type="NCBI Taxonomy" id="634770"/>
    <lineage>
        <taxon>Bacteria</taxon>
        <taxon>Bacillati</taxon>
        <taxon>Actinomycetota</taxon>
        <taxon>Actinomycetes</taxon>
        <taxon>Propionibacteriales</taxon>
        <taxon>Nocardioidaceae</taxon>
        <taxon>Nocardioides</taxon>
    </lineage>
</organism>
<dbReference type="PROSITE" id="PS50885">
    <property type="entry name" value="HAMP"/>
    <property type="match status" value="1"/>
</dbReference>
<dbReference type="Gene3D" id="3.30.565.10">
    <property type="entry name" value="Histidine kinase-like ATPase, C-terminal domain"/>
    <property type="match status" value="1"/>
</dbReference>
<dbReference type="PANTHER" id="PTHR43711:SF1">
    <property type="entry name" value="HISTIDINE KINASE 1"/>
    <property type="match status" value="1"/>
</dbReference>
<proteinExistence type="predicted"/>
<keyword evidence="8 11" id="KW-1133">Transmembrane helix</keyword>
<dbReference type="CDD" id="cd06225">
    <property type="entry name" value="HAMP"/>
    <property type="match status" value="1"/>
</dbReference>
<comment type="caution">
    <text evidence="14">The sequence shown here is derived from an EMBL/GenBank/DDBJ whole genome shotgun (WGS) entry which is preliminary data.</text>
</comment>
<dbReference type="EMBL" id="JBHSMD010000006">
    <property type="protein sequence ID" value="MFC5495140.1"/>
    <property type="molecule type" value="Genomic_DNA"/>
</dbReference>
<dbReference type="InterPro" id="IPR003594">
    <property type="entry name" value="HATPase_dom"/>
</dbReference>
<evidence type="ECO:0000256" key="3">
    <source>
        <dbReference type="ARBA" id="ARBA00012438"/>
    </source>
</evidence>
<dbReference type="PRINTS" id="PR00344">
    <property type="entry name" value="BCTRLSENSOR"/>
</dbReference>
<gene>
    <name evidence="14" type="ORF">ACFPKY_18660</name>
</gene>